<dbReference type="EMBL" id="HBIJ01015849">
    <property type="protein sequence ID" value="CAE0369810.1"/>
    <property type="molecule type" value="Transcribed_RNA"/>
</dbReference>
<sequence>MATEVETNSFDRSMSLEKEFYLKKQASVDEIQHRHSIFGYDPLDKAIQNLVKECGEARGGHSHEYTVEEYRQKFKELLKDHLDTMFEMGLAFDYEFGAGNRLGFSILVARYGSEGRMFLEVEETHPHCACYPSILKPTDELIAINDELIVDPSEENFQAIKQKIISAPRPLKLTFIQGENRDEAFQAQEARRKKQQDEELQAATEFLASDPQPFKEETKEEIPQVEQQELIEENALQESSPIFEEPKEAAVLNTVKVEENDEAIPPIPPSIEEESVPLNQATPIDLKEEEMAQQAYVIEKDPSATIRPVVIEDDPIDPTYTGTFFCCQCRC</sequence>
<reference evidence="1" key="1">
    <citation type="submission" date="2021-01" db="EMBL/GenBank/DDBJ databases">
        <authorList>
            <person name="Corre E."/>
            <person name="Pelletier E."/>
            <person name="Niang G."/>
            <person name="Scheremetjew M."/>
            <person name="Finn R."/>
            <person name="Kale V."/>
            <person name="Holt S."/>
            <person name="Cochrane G."/>
            <person name="Meng A."/>
            <person name="Brown T."/>
            <person name="Cohen L."/>
        </authorList>
    </citation>
    <scope>NUCLEOTIDE SEQUENCE</scope>
    <source>
        <strain evidence="1">CCMP1510</strain>
    </source>
</reference>
<dbReference type="AlphaFoldDB" id="A0A7S3K1N0"/>
<evidence type="ECO:0000313" key="1">
    <source>
        <dbReference type="EMBL" id="CAE0369810.1"/>
    </source>
</evidence>
<accession>A0A7S3K1N0</accession>
<evidence type="ECO:0008006" key="2">
    <source>
        <dbReference type="Google" id="ProtNLM"/>
    </source>
</evidence>
<organism evidence="1">
    <name type="scientific">Aureoumbra lagunensis</name>
    <dbReference type="NCBI Taxonomy" id="44058"/>
    <lineage>
        <taxon>Eukaryota</taxon>
        <taxon>Sar</taxon>
        <taxon>Stramenopiles</taxon>
        <taxon>Ochrophyta</taxon>
        <taxon>Pelagophyceae</taxon>
        <taxon>Pelagomonadales</taxon>
        <taxon>Aureoumbra</taxon>
    </lineage>
</organism>
<gene>
    <name evidence="1" type="ORF">ALAG00032_LOCUS10574</name>
</gene>
<name>A0A7S3K1N0_9STRA</name>
<protein>
    <recommendedName>
        <fullName evidence="2">PDZ domain-containing protein</fullName>
    </recommendedName>
</protein>
<proteinExistence type="predicted"/>